<evidence type="ECO:0000313" key="2">
    <source>
        <dbReference type="Proteomes" id="UP001139409"/>
    </source>
</evidence>
<keyword evidence="2" id="KW-1185">Reference proteome</keyword>
<organism evidence="1 2">
    <name type="scientific">Fulvivirga sedimenti</name>
    <dbReference type="NCBI Taxonomy" id="2879465"/>
    <lineage>
        <taxon>Bacteria</taxon>
        <taxon>Pseudomonadati</taxon>
        <taxon>Bacteroidota</taxon>
        <taxon>Cytophagia</taxon>
        <taxon>Cytophagales</taxon>
        <taxon>Fulvivirgaceae</taxon>
        <taxon>Fulvivirga</taxon>
    </lineage>
</organism>
<dbReference type="Proteomes" id="UP001139409">
    <property type="component" value="Unassembled WGS sequence"/>
</dbReference>
<accession>A0A9X1L1I8</accession>
<evidence type="ECO:0000313" key="1">
    <source>
        <dbReference type="EMBL" id="MCA6078889.1"/>
    </source>
</evidence>
<gene>
    <name evidence="1" type="ORF">LDX50_28700</name>
</gene>
<proteinExistence type="predicted"/>
<dbReference type="InterPro" id="IPR019861">
    <property type="entry name" value="PorP/SprF_Bacteroidetes"/>
</dbReference>
<name>A0A9X1L1I8_9BACT</name>
<dbReference type="EMBL" id="JAIXNE010000007">
    <property type="protein sequence ID" value="MCA6078889.1"/>
    <property type="molecule type" value="Genomic_DNA"/>
</dbReference>
<reference evidence="1" key="1">
    <citation type="submission" date="2021-09" db="EMBL/GenBank/DDBJ databases">
        <title>Fulvivirga sp. isolated from coastal sediment.</title>
        <authorList>
            <person name="Yu H."/>
        </authorList>
    </citation>
    <scope>NUCLEOTIDE SEQUENCE</scope>
    <source>
        <strain evidence="1">1062</strain>
    </source>
</reference>
<dbReference type="NCBIfam" id="TIGR03519">
    <property type="entry name" value="T9SS_PorP_fam"/>
    <property type="match status" value="1"/>
</dbReference>
<dbReference type="RefSeq" id="WP_225699748.1">
    <property type="nucleotide sequence ID" value="NZ_JAIXNE010000007.1"/>
</dbReference>
<protein>
    <submittedName>
        <fullName evidence="1">Type IX secretion system membrane protein PorP/SprF</fullName>
    </submittedName>
</protein>
<dbReference type="AlphaFoldDB" id="A0A9X1L1I8"/>
<sequence>MKRILIFLIGLFLFFTSFRTEAQQYPVYSQYLFNPLVINPAYAGSHVQFSATVMYRNQWVNLDGAPRTTSLTMHSTLGIPSVGIGAIITNDKIGSYSNTSMYGHYAYRLRMPTGTLSMGLQAGFNLVSADYSDLNLNDLNDASFISFSNKIRPNFGAGMYYDSKKFYAGFSVPFILNTSISSNLESFITELREARYYYLHGGAFINLNPQGTAIIHPSVLVRAQEGQPLSMDMNLDFILNEVFSIGASYRNIDAIITYMSLKLSDQFHFGYSYDWTQSDLNQFSKGSHEFMLNYRFRIRKFHGNVECPSFYEH</sequence>
<comment type="caution">
    <text evidence="1">The sequence shown here is derived from an EMBL/GenBank/DDBJ whole genome shotgun (WGS) entry which is preliminary data.</text>
</comment>
<dbReference type="Pfam" id="PF11751">
    <property type="entry name" value="PorP_SprF"/>
    <property type="match status" value="1"/>
</dbReference>